<organism evidence="2 3">
    <name type="scientific">Tribolium castaneum</name>
    <name type="common">Red flour beetle</name>
    <dbReference type="NCBI Taxonomy" id="7070"/>
    <lineage>
        <taxon>Eukaryota</taxon>
        <taxon>Metazoa</taxon>
        <taxon>Ecdysozoa</taxon>
        <taxon>Arthropoda</taxon>
        <taxon>Hexapoda</taxon>
        <taxon>Insecta</taxon>
        <taxon>Pterygota</taxon>
        <taxon>Neoptera</taxon>
        <taxon>Endopterygota</taxon>
        <taxon>Coleoptera</taxon>
        <taxon>Polyphaga</taxon>
        <taxon>Cucujiformia</taxon>
        <taxon>Tenebrionidae</taxon>
        <taxon>Tenebrionidae incertae sedis</taxon>
        <taxon>Tribolium</taxon>
    </lineage>
</organism>
<feature type="region of interest" description="Disordered" evidence="1">
    <location>
        <begin position="1"/>
        <end position="96"/>
    </location>
</feature>
<protein>
    <submittedName>
        <fullName evidence="2">Uncharacterized protein</fullName>
    </submittedName>
</protein>
<dbReference type="EMBL" id="KQ971338">
    <property type="protein sequence ID" value="EFA02641.1"/>
    <property type="molecule type" value="Genomic_DNA"/>
</dbReference>
<evidence type="ECO:0000313" key="2">
    <source>
        <dbReference type="EMBL" id="EFA02641.1"/>
    </source>
</evidence>
<dbReference type="Proteomes" id="UP000007266">
    <property type="component" value="Linkage group 4"/>
</dbReference>
<keyword evidence="3" id="KW-1185">Reference proteome</keyword>
<accession>D2A1B5</accession>
<dbReference type="HOGENOM" id="CLU_2362443_0_0_1"/>
<gene>
    <name evidence="2" type="primary">GLEAN_08362</name>
    <name evidence="2" type="ORF">TcasGA2_TC008362</name>
</gene>
<evidence type="ECO:0000313" key="3">
    <source>
        <dbReference type="Proteomes" id="UP000007266"/>
    </source>
</evidence>
<proteinExistence type="predicted"/>
<reference evidence="2 3" key="1">
    <citation type="journal article" date="2008" name="Nature">
        <title>The genome of the model beetle and pest Tribolium castaneum.</title>
        <authorList>
            <consortium name="Tribolium Genome Sequencing Consortium"/>
            <person name="Richards S."/>
            <person name="Gibbs R.A."/>
            <person name="Weinstock G.M."/>
            <person name="Brown S.J."/>
            <person name="Denell R."/>
            <person name="Beeman R.W."/>
            <person name="Gibbs R."/>
            <person name="Beeman R.W."/>
            <person name="Brown S.J."/>
            <person name="Bucher G."/>
            <person name="Friedrich M."/>
            <person name="Grimmelikhuijzen C.J."/>
            <person name="Klingler M."/>
            <person name="Lorenzen M."/>
            <person name="Richards S."/>
            <person name="Roth S."/>
            <person name="Schroder R."/>
            <person name="Tautz D."/>
            <person name="Zdobnov E.M."/>
            <person name="Muzny D."/>
            <person name="Gibbs R.A."/>
            <person name="Weinstock G.M."/>
            <person name="Attaway T."/>
            <person name="Bell S."/>
            <person name="Buhay C.J."/>
            <person name="Chandrabose M.N."/>
            <person name="Chavez D."/>
            <person name="Clerk-Blankenburg K.P."/>
            <person name="Cree A."/>
            <person name="Dao M."/>
            <person name="Davis C."/>
            <person name="Chacko J."/>
            <person name="Dinh H."/>
            <person name="Dugan-Rocha S."/>
            <person name="Fowler G."/>
            <person name="Garner T.T."/>
            <person name="Garnes J."/>
            <person name="Gnirke A."/>
            <person name="Hawes A."/>
            <person name="Hernandez J."/>
            <person name="Hines S."/>
            <person name="Holder M."/>
            <person name="Hume J."/>
            <person name="Jhangiani S.N."/>
            <person name="Joshi V."/>
            <person name="Khan Z.M."/>
            <person name="Jackson L."/>
            <person name="Kovar C."/>
            <person name="Kowis A."/>
            <person name="Lee S."/>
            <person name="Lewis L.R."/>
            <person name="Margolis J."/>
            <person name="Morgan M."/>
            <person name="Nazareth L.V."/>
            <person name="Nguyen N."/>
            <person name="Okwuonu G."/>
            <person name="Parker D."/>
            <person name="Richards S."/>
            <person name="Ruiz S.J."/>
            <person name="Santibanez J."/>
            <person name="Savard J."/>
            <person name="Scherer S.E."/>
            <person name="Schneider B."/>
            <person name="Sodergren E."/>
            <person name="Tautz D."/>
            <person name="Vattahil S."/>
            <person name="Villasana D."/>
            <person name="White C.S."/>
            <person name="Wright R."/>
            <person name="Park Y."/>
            <person name="Beeman R.W."/>
            <person name="Lord J."/>
            <person name="Oppert B."/>
            <person name="Lorenzen M."/>
            <person name="Brown S."/>
            <person name="Wang L."/>
            <person name="Savard J."/>
            <person name="Tautz D."/>
            <person name="Richards S."/>
            <person name="Weinstock G."/>
            <person name="Gibbs R.A."/>
            <person name="Liu Y."/>
            <person name="Worley K."/>
            <person name="Weinstock G."/>
            <person name="Elsik C.G."/>
            <person name="Reese J.T."/>
            <person name="Elhaik E."/>
            <person name="Landan G."/>
            <person name="Graur D."/>
            <person name="Arensburger P."/>
            <person name="Atkinson P."/>
            <person name="Beeman R.W."/>
            <person name="Beidler J."/>
            <person name="Brown S.J."/>
            <person name="Demuth J.P."/>
            <person name="Drury D.W."/>
            <person name="Du Y.Z."/>
            <person name="Fujiwara H."/>
            <person name="Lorenzen M."/>
            <person name="Maselli V."/>
            <person name="Osanai M."/>
            <person name="Park Y."/>
            <person name="Robertson H.M."/>
            <person name="Tu Z."/>
            <person name="Wang J.J."/>
            <person name="Wang S."/>
            <person name="Richards S."/>
            <person name="Song H."/>
            <person name="Zhang L."/>
            <person name="Sodergren E."/>
            <person name="Werner D."/>
            <person name="Stanke M."/>
            <person name="Morgenstern B."/>
            <person name="Solovyev V."/>
            <person name="Kosarev P."/>
            <person name="Brown G."/>
            <person name="Chen H.C."/>
            <person name="Ermolaeva O."/>
            <person name="Hlavina W."/>
            <person name="Kapustin Y."/>
            <person name="Kiryutin B."/>
            <person name="Kitts P."/>
            <person name="Maglott D."/>
            <person name="Pruitt K."/>
            <person name="Sapojnikov V."/>
            <person name="Souvorov A."/>
            <person name="Mackey A.J."/>
            <person name="Waterhouse R.M."/>
            <person name="Wyder S."/>
            <person name="Zdobnov E.M."/>
            <person name="Zdobnov E.M."/>
            <person name="Wyder S."/>
            <person name="Kriventseva E.V."/>
            <person name="Kadowaki T."/>
            <person name="Bork P."/>
            <person name="Aranda M."/>
            <person name="Bao R."/>
            <person name="Beermann A."/>
            <person name="Berns N."/>
            <person name="Bolognesi R."/>
            <person name="Bonneton F."/>
            <person name="Bopp D."/>
            <person name="Brown S.J."/>
            <person name="Bucher G."/>
            <person name="Butts T."/>
            <person name="Chaumot A."/>
            <person name="Denell R.E."/>
            <person name="Ferrier D.E."/>
            <person name="Friedrich M."/>
            <person name="Gordon C.M."/>
            <person name="Jindra M."/>
            <person name="Klingler M."/>
            <person name="Lan Q."/>
            <person name="Lattorff H.M."/>
            <person name="Laudet V."/>
            <person name="von Levetsow C."/>
            <person name="Liu Z."/>
            <person name="Lutz R."/>
            <person name="Lynch J.A."/>
            <person name="da Fonseca R.N."/>
            <person name="Posnien N."/>
            <person name="Reuter R."/>
            <person name="Roth S."/>
            <person name="Savard J."/>
            <person name="Schinko J.B."/>
            <person name="Schmitt C."/>
            <person name="Schoppmeier M."/>
            <person name="Schroder R."/>
            <person name="Shippy T.D."/>
            <person name="Simonnet F."/>
            <person name="Marques-Souza H."/>
            <person name="Tautz D."/>
            <person name="Tomoyasu Y."/>
            <person name="Trauner J."/>
            <person name="Van der Zee M."/>
            <person name="Vervoort M."/>
            <person name="Wittkopp N."/>
            <person name="Wimmer E.A."/>
            <person name="Yang X."/>
            <person name="Jones A.K."/>
            <person name="Sattelle D.B."/>
            <person name="Ebert P.R."/>
            <person name="Nelson D."/>
            <person name="Scott J.G."/>
            <person name="Beeman R.W."/>
            <person name="Muthukrishnan S."/>
            <person name="Kramer K.J."/>
            <person name="Arakane Y."/>
            <person name="Beeman R.W."/>
            <person name="Zhu Q."/>
            <person name="Hogenkamp D."/>
            <person name="Dixit R."/>
            <person name="Oppert B."/>
            <person name="Jiang H."/>
            <person name="Zou Z."/>
            <person name="Marshall J."/>
            <person name="Elpidina E."/>
            <person name="Vinokurov K."/>
            <person name="Oppert C."/>
            <person name="Zou Z."/>
            <person name="Evans J."/>
            <person name="Lu Z."/>
            <person name="Zhao P."/>
            <person name="Sumathipala N."/>
            <person name="Altincicek B."/>
            <person name="Vilcinskas A."/>
            <person name="Williams M."/>
            <person name="Hultmark D."/>
            <person name="Hetru C."/>
            <person name="Jiang H."/>
            <person name="Grimmelikhuijzen C.J."/>
            <person name="Hauser F."/>
            <person name="Cazzamali G."/>
            <person name="Williamson M."/>
            <person name="Park Y."/>
            <person name="Li B."/>
            <person name="Tanaka Y."/>
            <person name="Predel R."/>
            <person name="Neupert S."/>
            <person name="Schachtner J."/>
            <person name="Verleyen P."/>
            <person name="Raible F."/>
            <person name="Bork P."/>
            <person name="Friedrich M."/>
            <person name="Walden K.K."/>
            <person name="Robertson H.M."/>
            <person name="Angeli S."/>
            <person name="Foret S."/>
            <person name="Bucher G."/>
            <person name="Schuetz S."/>
            <person name="Maleszka R."/>
            <person name="Wimmer E.A."/>
            <person name="Beeman R.W."/>
            <person name="Lorenzen M."/>
            <person name="Tomoyasu Y."/>
            <person name="Miller S.C."/>
            <person name="Grossmann D."/>
            <person name="Bucher G."/>
        </authorList>
    </citation>
    <scope>NUCLEOTIDE SEQUENCE [LARGE SCALE GENOMIC DNA]</scope>
    <source>
        <strain evidence="2 3">Georgia GA2</strain>
    </source>
</reference>
<sequence>MSPFQVGRPFDLRAEGARPVPDPSKGCPAGQCPAGRMRAPESIGNNTRVARPAIGRAGLQHPGNYPGPGTQSLCPVRPLTRPTMLARFTPPPTPLR</sequence>
<reference evidence="2 3" key="2">
    <citation type="journal article" date="2010" name="Nucleic Acids Res.">
        <title>BeetleBase in 2010: revisions to provide comprehensive genomic information for Tribolium castaneum.</title>
        <authorList>
            <person name="Kim H.S."/>
            <person name="Murphy T."/>
            <person name="Xia J."/>
            <person name="Caragea D."/>
            <person name="Park Y."/>
            <person name="Beeman R.W."/>
            <person name="Lorenzen M.D."/>
            <person name="Butcher S."/>
            <person name="Manak J.R."/>
            <person name="Brown S.J."/>
        </authorList>
    </citation>
    <scope>GENOME REANNOTATION</scope>
    <source>
        <strain evidence="2 3">Georgia GA2</strain>
    </source>
</reference>
<dbReference type="InParanoid" id="D2A1B5"/>
<name>D2A1B5_TRICA</name>
<evidence type="ECO:0000256" key="1">
    <source>
        <dbReference type="SAM" id="MobiDB-lite"/>
    </source>
</evidence>
<dbReference type="AlphaFoldDB" id="D2A1B5"/>